<accession>A0A8S5U764</accession>
<name>A0A8S5U764_9CAUD</name>
<proteinExistence type="predicted"/>
<organism evidence="1">
    <name type="scientific">Podoviridae sp. cthau23</name>
    <dbReference type="NCBI Taxonomy" id="2825268"/>
    <lineage>
        <taxon>Viruses</taxon>
        <taxon>Duplodnaviria</taxon>
        <taxon>Heunggongvirae</taxon>
        <taxon>Uroviricota</taxon>
        <taxon>Caudoviricetes</taxon>
    </lineage>
</organism>
<protein>
    <submittedName>
        <fullName evidence="1">Uncharacterized protein</fullName>
    </submittedName>
</protein>
<reference evidence="1" key="1">
    <citation type="journal article" date="2021" name="Proc. Natl. Acad. Sci. U.S.A.">
        <title>A Catalog of Tens of Thousands of Viruses from Human Metagenomes Reveals Hidden Associations with Chronic Diseases.</title>
        <authorList>
            <person name="Tisza M.J."/>
            <person name="Buck C.B."/>
        </authorList>
    </citation>
    <scope>NUCLEOTIDE SEQUENCE</scope>
    <source>
        <strain evidence="1">Cthau23</strain>
    </source>
</reference>
<dbReference type="EMBL" id="BK016024">
    <property type="protein sequence ID" value="DAF90299.1"/>
    <property type="molecule type" value="Genomic_DNA"/>
</dbReference>
<evidence type="ECO:0000313" key="1">
    <source>
        <dbReference type="EMBL" id="DAF90299.1"/>
    </source>
</evidence>
<sequence length="70" mass="8309">MKNTKANQIKVIRAMYANTHAMRRKYEEIGETEKARRELIRATELSSVLMLLENNEHFHDIANIYFPDED</sequence>